<comment type="caution">
    <text evidence="1">The sequence shown here is derived from an EMBL/GenBank/DDBJ whole genome shotgun (WGS) entry which is preliminary data.</text>
</comment>
<dbReference type="InterPro" id="IPR055979">
    <property type="entry name" value="DUF7557"/>
</dbReference>
<proteinExistence type="predicted"/>
<sequence>MATTIQISAEIRKELERLKIHKREALNDVIKRLIEIDESVGGFDVGEVEEIKNSLADIKRGAFLRFSDAKHAIKYLES</sequence>
<dbReference type="Pfam" id="PF24434">
    <property type="entry name" value="DUF7557"/>
    <property type="match status" value="1"/>
</dbReference>
<organism evidence="1 2">
    <name type="scientific">Candidatus Acidifodinimicrobium mancum</name>
    <dbReference type="NCBI Taxonomy" id="2898728"/>
    <lineage>
        <taxon>Archaea</taxon>
        <taxon>Candidatus Parvarchaeota</taxon>
        <taxon>Candidatus Acidifodinimicrobiaceae</taxon>
        <taxon>Candidatus Acidifodinimicrobium</taxon>
    </lineage>
</organism>
<evidence type="ECO:0000313" key="1">
    <source>
        <dbReference type="EMBL" id="MBE5728686.1"/>
    </source>
</evidence>
<dbReference type="AlphaFoldDB" id="A0A8T3UVN1"/>
<reference evidence="1 2" key="1">
    <citation type="submission" date="2020-09" db="EMBL/GenBank/DDBJ databases">
        <title>Genomic characterization of a novel Parvarchaeota family in acid mine drainage sediments.</title>
        <authorList>
            <person name="Luo Z.-H."/>
        </authorList>
    </citation>
    <scope>NUCLEOTIDE SEQUENCE [LARGE SCALE GENOMIC DNA]</scope>
    <source>
        <strain evidence="1">MAS1_bins.189</strain>
    </source>
</reference>
<protein>
    <submittedName>
        <fullName evidence="1">Uncharacterized protein</fullName>
    </submittedName>
</protein>
<name>A0A8T3UVN1_9ARCH</name>
<evidence type="ECO:0000313" key="2">
    <source>
        <dbReference type="Proteomes" id="UP000718571"/>
    </source>
</evidence>
<accession>A0A8T3UVN1</accession>
<dbReference type="Proteomes" id="UP000718571">
    <property type="component" value="Unassembled WGS sequence"/>
</dbReference>
<gene>
    <name evidence="1" type="ORF">IHE51_02390</name>
</gene>
<dbReference type="EMBL" id="JADFAR010000029">
    <property type="protein sequence ID" value="MBE5728686.1"/>
    <property type="molecule type" value="Genomic_DNA"/>
</dbReference>